<dbReference type="EMBL" id="JBBDHD010000087">
    <property type="protein sequence ID" value="MFH7598577.1"/>
    <property type="molecule type" value="Genomic_DNA"/>
</dbReference>
<protein>
    <submittedName>
        <fullName evidence="2">Uncharacterized protein</fullName>
    </submittedName>
</protein>
<sequence length="54" mass="6366">MFEYEIATARRADLIREADRYRMAREAKKAPRASRGQESERPVSRHRSLFTRAA</sequence>
<organism evidence="2 3">
    <name type="scientific">Streptomyces racemochromogenes</name>
    <dbReference type="NCBI Taxonomy" id="67353"/>
    <lineage>
        <taxon>Bacteria</taxon>
        <taxon>Bacillati</taxon>
        <taxon>Actinomycetota</taxon>
        <taxon>Actinomycetes</taxon>
        <taxon>Kitasatosporales</taxon>
        <taxon>Streptomycetaceae</taxon>
        <taxon>Streptomyces</taxon>
    </lineage>
</organism>
<feature type="compositionally biased region" description="Basic and acidic residues" evidence="1">
    <location>
        <begin position="25"/>
        <end position="43"/>
    </location>
</feature>
<reference evidence="2 3" key="1">
    <citation type="submission" date="2024-03" db="EMBL/GenBank/DDBJ databases">
        <title>Whole genome sequencing of Streptomyces racemochromogenes, to identify antimicrobial biosynthetic gene clusters.</title>
        <authorList>
            <person name="Suryawanshi P."/>
            <person name="Krishnaraj P.U."/>
            <person name="Arun Y.P."/>
            <person name="Suryawanshi M.P."/>
            <person name="Rakshit O."/>
        </authorList>
    </citation>
    <scope>NUCLEOTIDE SEQUENCE [LARGE SCALE GENOMIC DNA]</scope>
    <source>
        <strain evidence="2 3">AUDT626</strain>
    </source>
</reference>
<comment type="caution">
    <text evidence="2">The sequence shown here is derived from an EMBL/GenBank/DDBJ whole genome shotgun (WGS) entry which is preliminary data.</text>
</comment>
<feature type="compositionally biased region" description="Basic residues" evidence="1">
    <location>
        <begin position="44"/>
        <end position="54"/>
    </location>
</feature>
<name>A0ABW7PJJ7_9ACTN</name>
<proteinExistence type="predicted"/>
<keyword evidence="3" id="KW-1185">Reference proteome</keyword>
<accession>A0ABW7PJJ7</accession>
<dbReference type="RefSeq" id="WP_395512264.1">
    <property type="nucleotide sequence ID" value="NZ_JBBDHD010000087.1"/>
</dbReference>
<dbReference type="Proteomes" id="UP001610631">
    <property type="component" value="Unassembled WGS sequence"/>
</dbReference>
<evidence type="ECO:0000256" key="1">
    <source>
        <dbReference type="SAM" id="MobiDB-lite"/>
    </source>
</evidence>
<evidence type="ECO:0000313" key="3">
    <source>
        <dbReference type="Proteomes" id="UP001610631"/>
    </source>
</evidence>
<gene>
    <name evidence="2" type="ORF">WDV06_26310</name>
</gene>
<feature type="region of interest" description="Disordered" evidence="1">
    <location>
        <begin position="25"/>
        <end position="54"/>
    </location>
</feature>
<evidence type="ECO:0000313" key="2">
    <source>
        <dbReference type="EMBL" id="MFH7598577.1"/>
    </source>
</evidence>